<evidence type="ECO:0000313" key="2">
    <source>
        <dbReference type="EMBL" id="POU67003.1"/>
    </source>
</evidence>
<evidence type="ECO:0000256" key="1">
    <source>
        <dbReference type="SAM" id="Phobius"/>
    </source>
</evidence>
<reference evidence="2 3" key="1">
    <citation type="submission" date="2018-01" db="EMBL/GenBank/DDBJ databases">
        <title>Complete genome sequences of 14 Citrobacter spp. isolated from plant in Canada.</title>
        <authorList>
            <person name="Bhandare S.G."/>
            <person name="Colavecchio A."/>
            <person name="Jeukens J."/>
            <person name="Emond-Rheault J.-G."/>
            <person name="Freschi L."/>
            <person name="Hamel J."/>
            <person name="Kukavica-Ibrulj I."/>
            <person name="Levesque R."/>
            <person name="Goodridge L."/>
        </authorList>
    </citation>
    <scope>NUCLEOTIDE SEQUENCE [LARGE SCALE GENOMIC DNA]</scope>
    <source>
        <strain evidence="2 3">S1285</strain>
    </source>
</reference>
<dbReference type="OrthoDB" id="6614634at2"/>
<sequence length="129" mass="15145">MINERIIFLILSGIVFFGAIIMYILMLIGDRNFYTICDLYKNKFGRLPQSTELFYKSPPLCAGYTMKLDFIFWPLVYNKKSKFSENVNDVEFIRSLPKKLTIIYVIAFYLSIFLAFIFGAAVLMLYIRD</sequence>
<feature type="transmembrane region" description="Helical" evidence="1">
    <location>
        <begin position="6"/>
        <end position="28"/>
    </location>
</feature>
<keyword evidence="1" id="KW-1133">Transmembrane helix</keyword>
<name>A0A2S4S0U5_CITAM</name>
<gene>
    <name evidence="2" type="ORF">C3430_09545</name>
</gene>
<keyword evidence="1" id="KW-0472">Membrane</keyword>
<organism evidence="2 3">
    <name type="scientific">Citrobacter amalonaticus</name>
    <dbReference type="NCBI Taxonomy" id="35703"/>
    <lineage>
        <taxon>Bacteria</taxon>
        <taxon>Pseudomonadati</taxon>
        <taxon>Pseudomonadota</taxon>
        <taxon>Gammaproteobacteria</taxon>
        <taxon>Enterobacterales</taxon>
        <taxon>Enterobacteriaceae</taxon>
        <taxon>Citrobacter</taxon>
    </lineage>
</organism>
<accession>A0A2S4S0U5</accession>
<feature type="transmembrane region" description="Helical" evidence="1">
    <location>
        <begin position="102"/>
        <end position="127"/>
    </location>
</feature>
<keyword evidence="1" id="KW-0812">Transmembrane</keyword>
<evidence type="ECO:0000313" key="3">
    <source>
        <dbReference type="Proteomes" id="UP000237003"/>
    </source>
</evidence>
<dbReference type="EMBL" id="PQLX01000002">
    <property type="protein sequence ID" value="POU67003.1"/>
    <property type="molecule type" value="Genomic_DNA"/>
</dbReference>
<proteinExistence type="predicted"/>
<protein>
    <submittedName>
        <fullName evidence="2">Uncharacterized protein</fullName>
    </submittedName>
</protein>
<dbReference type="Proteomes" id="UP000237003">
    <property type="component" value="Unassembled WGS sequence"/>
</dbReference>
<dbReference type="AlphaFoldDB" id="A0A2S4S0U5"/>
<comment type="caution">
    <text evidence="2">The sequence shown here is derived from an EMBL/GenBank/DDBJ whole genome shotgun (WGS) entry which is preliminary data.</text>
</comment>
<dbReference type="RefSeq" id="WP_103776689.1">
    <property type="nucleotide sequence ID" value="NZ_PQLX01000002.1"/>
</dbReference>